<name>A0ABW7ZF75_9ACTN</name>
<evidence type="ECO:0000313" key="2">
    <source>
        <dbReference type="EMBL" id="MFI7261508.1"/>
    </source>
</evidence>
<comment type="caution">
    <text evidence="2">The sequence shown here is derived from an EMBL/GenBank/DDBJ whole genome shotgun (WGS) entry which is preliminary data.</text>
</comment>
<dbReference type="InterPro" id="IPR020845">
    <property type="entry name" value="AMP-binding_CS"/>
</dbReference>
<dbReference type="Pfam" id="PF00501">
    <property type="entry name" value="AMP-binding"/>
    <property type="match status" value="1"/>
</dbReference>
<dbReference type="InterPro" id="IPR000873">
    <property type="entry name" value="AMP-dep_synth/lig_dom"/>
</dbReference>
<sequence length="647" mass="70241">MVMLNDAATDARSPVRVLRNDDGQVALWPAAAPAPAGWVDTGVAGAEDDCLRQLAAPLPEPAPVGGATLVDLFRDSVRRHPDRPALVDAGQTLTYAEADAESDRLARQLIGRGVRPGDRVAVHRPRDVDLWLAVLAVLKAGAAYVAVDSRYPDARRDLMIEAARVRLTVTLPGWGDRCPGEVWAWRRGAEAPESDAELPAVPANAVASVLFSSGSTGVPKAIVLEHRNLVSFARNPSLPELTPTDRVGQISSVSFDAFHFETWCTLAAGSAVVILPPLRDLVGADLRRELRRRGITAMCVPTMAFNKIVSVDQDAFASLRILHTGGDVLLPAACRELLAGEFGGRLYNLYGPAEISTACTAHEVREVAPDAPSVPIGVPLHGATVHLLDADLKPVPQGAVGEIHVGGPGVARGYLDRADLTAQRFRPDPFGEVPGARLYATGDLARQRPDGLFDFVGRADGQVKIRGYRVEPREVERALLGHPEVREAAVEVEGGVGDRHLVALIVGYDTVRVRELRAYAEEVLPDFMVPASFLVVPEIPATDHGKRDQAGVRQLLEEWRRRRADHREPNTEVERYLADLWADLLANERIGSTDDFFALGGHSMLAFQAQRRIRRDLGVALEFHELLDHTVLGDLAARIERSRPSAQ</sequence>
<accession>A0ABW7ZF75</accession>
<gene>
    <name evidence="2" type="ORF">ACIBP4_04250</name>
</gene>
<proteinExistence type="predicted"/>
<dbReference type="SUPFAM" id="SSF56801">
    <property type="entry name" value="Acetyl-CoA synthetase-like"/>
    <property type="match status" value="1"/>
</dbReference>
<dbReference type="SUPFAM" id="SSF160582">
    <property type="entry name" value="MbtH-like"/>
    <property type="match status" value="1"/>
</dbReference>
<dbReference type="Gene3D" id="3.30.300.30">
    <property type="match status" value="1"/>
</dbReference>
<dbReference type="SUPFAM" id="SSF47336">
    <property type="entry name" value="ACP-like"/>
    <property type="match status" value="1"/>
</dbReference>
<dbReference type="Gene3D" id="3.40.50.12780">
    <property type="entry name" value="N-terminal domain of ligase-like"/>
    <property type="match status" value="1"/>
</dbReference>
<dbReference type="PANTHER" id="PTHR45527">
    <property type="entry name" value="NONRIBOSOMAL PEPTIDE SYNTHETASE"/>
    <property type="match status" value="1"/>
</dbReference>
<dbReference type="NCBIfam" id="TIGR01733">
    <property type="entry name" value="AA-adenyl-dom"/>
    <property type="match status" value="1"/>
</dbReference>
<dbReference type="Pfam" id="PF03621">
    <property type="entry name" value="MbtH"/>
    <property type="match status" value="1"/>
</dbReference>
<dbReference type="InterPro" id="IPR042099">
    <property type="entry name" value="ANL_N_sf"/>
</dbReference>
<dbReference type="Pfam" id="PF00550">
    <property type="entry name" value="PP-binding"/>
    <property type="match status" value="1"/>
</dbReference>
<dbReference type="Gene3D" id="3.90.820.10">
    <property type="entry name" value="Structural Genomics, Unknown Function 30-nov-00 1gh9 Mol_id"/>
    <property type="match status" value="1"/>
</dbReference>
<dbReference type="InterPro" id="IPR038020">
    <property type="entry name" value="MbtH-like_sf"/>
</dbReference>
<dbReference type="SMART" id="SM00923">
    <property type="entry name" value="MbtH"/>
    <property type="match status" value="1"/>
</dbReference>
<dbReference type="InterPro" id="IPR025110">
    <property type="entry name" value="AMP-bd_C"/>
</dbReference>
<reference evidence="2 3" key="1">
    <citation type="submission" date="2024-10" db="EMBL/GenBank/DDBJ databases">
        <title>The Natural Products Discovery Center: Release of the First 8490 Sequenced Strains for Exploring Actinobacteria Biosynthetic Diversity.</title>
        <authorList>
            <person name="Kalkreuter E."/>
            <person name="Kautsar S.A."/>
            <person name="Yang D."/>
            <person name="Bader C.D."/>
            <person name="Teijaro C.N."/>
            <person name="Fluegel L."/>
            <person name="Davis C.M."/>
            <person name="Simpson J.R."/>
            <person name="Lauterbach L."/>
            <person name="Steele A.D."/>
            <person name="Gui C."/>
            <person name="Meng S."/>
            <person name="Li G."/>
            <person name="Viehrig K."/>
            <person name="Ye F."/>
            <person name="Su P."/>
            <person name="Kiefer A.F."/>
            <person name="Nichols A."/>
            <person name="Cepeda A.J."/>
            <person name="Yan W."/>
            <person name="Fan B."/>
            <person name="Jiang Y."/>
            <person name="Adhikari A."/>
            <person name="Zheng C.-J."/>
            <person name="Schuster L."/>
            <person name="Cowan T.M."/>
            <person name="Smanski M.J."/>
            <person name="Chevrette M.G."/>
            <person name="De Carvalho L.P.S."/>
            <person name="Shen B."/>
        </authorList>
    </citation>
    <scope>NUCLEOTIDE SEQUENCE [LARGE SCALE GENOMIC DNA]</scope>
    <source>
        <strain evidence="2 3">NPDC049845</strain>
    </source>
</reference>
<dbReference type="RefSeq" id="WP_396768507.1">
    <property type="nucleotide sequence ID" value="NZ_JBITLA010000002.1"/>
</dbReference>
<feature type="domain" description="Carrier" evidence="1">
    <location>
        <begin position="568"/>
        <end position="643"/>
    </location>
</feature>
<dbReference type="InterPro" id="IPR009081">
    <property type="entry name" value="PP-bd_ACP"/>
</dbReference>
<dbReference type="Proteomes" id="UP001612812">
    <property type="component" value="Unassembled WGS sequence"/>
</dbReference>
<organism evidence="2 3">
    <name type="scientific">Micromonospora maritima</name>
    <dbReference type="NCBI Taxonomy" id="986711"/>
    <lineage>
        <taxon>Bacteria</taxon>
        <taxon>Bacillati</taxon>
        <taxon>Actinomycetota</taxon>
        <taxon>Actinomycetes</taxon>
        <taxon>Micromonosporales</taxon>
        <taxon>Micromonosporaceae</taxon>
        <taxon>Micromonospora</taxon>
    </lineage>
</organism>
<dbReference type="InterPro" id="IPR045851">
    <property type="entry name" value="AMP-bd_C_sf"/>
</dbReference>
<dbReference type="InterPro" id="IPR005153">
    <property type="entry name" value="MbtH-like_dom"/>
</dbReference>
<dbReference type="PROSITE" id="PS00455">
    <property type="entry name" value="AMP_BINDING"/>
    <property type="match status" value="1"/>
</dbReference>
<dbReference type="InterPro" id="IPR010071">
    <property type="entry name" value="AA_adenyl_dom"/>
</dbReference>
<dbReference type="Pfam" id="PF13193">
    <property type="entry name" value="AMP-binding_C"/>
    <property type="match status" value="1"/>
</dbReference>
<evidence type="ECO:0000313" key="3">
    <source>
        <dbReference type="Proteomes" id="UP001612812"/>
    </source>
</evidence>
<protein>
    <submittedName>
        <fullName evidence="2">Amino acid adenylation domain-containing protein</fullName>
    </submittedName>
</protein>
<dbReference type="PROSITE" id="PS50075">
    <property type="entry name" value="CARRIER"/>
    <property type="match status" value="1"/>
</dbReference>
<evidence type="ECO:0000259" key="1">
    <source>
        <dbReference type="PROSITE" id="PS50075"/>
    </source>
</evidence>
<dbReference type="PANTHER" id="PTHR45527:SF1">
    <property type="entry name" value="FATTY ACID SYNTHASE"/>
    <property type="match status" value="1"/>
</dbReference>
<keyword evidence="3" id="KW-1185">Reference proteome</keyword>
<dbReference type="InterPro" id="IPR036736">
    <property type="entry name" value="ACP-like_sf"/>
</dbReference>
<dbReference type="Gene3D" id="1.10.1200.10">
    <property type="entry name" value="ACP-like"/>
    <property type="match status" value="1"/>
</dbReference>
<dbReference type="EMBL" id="JBITLE010000001">
    <property type="protein sequence ID" value="MFI7261508.1"/>
    <property type="molecule type" value="Genomic_DNA"/>
</dbReference>